<evidence type="ECO:0000313" key="2">
    <source>
        <dbReference type="EMBL" id="MBB4789307.1"/>
    </source>
</evidence>
<dbReference type="RefSeq" id="WP_274596662.1">
    <property type="nucleotide sequence ID" value="NZ_CP157809.1"/>
</dbReference>
<evidence type="ECO:0000256" key="1">
    <source>
        <dbReference type="SAM" id="MobiDB-lite"/>
    </source>
</evidence>
<protein>
    <submittedName>
        <fullName evidence="2">Uncharacterized protein</fullName>
    </submittedName>
</protein>
<reference evidence="2 3" key="1">
    <citation type="submission" date="2020-08" db="EMBL/GenBank/DDBJ databases">
        <title>Sequencing the genomes of 1000 actinobacteria strains.</title>
        <authorList>
            <person name="Klenk H.-P."/>
        </authorList>
    </citation>
    <scope>NUCLEOTIDE SEQUENCE [LARGE SCALE GENOMIC DNA]</scope>
    <source>
        <strain evidence="2 3">DSM 41530</strain>
    </source>
</reference>
<organism evidence="2 3">
    <name type="scientific">Streptomyces rapamycinicus</name>
    <dbReference type="NCBI Taxonomy" id="1226757"/>
    <lineage>
        <taxon>Bacteria</taxon>
        <taxon>Bacillati</taxon>
        <taxon>Actinomycetota</taxon>
        <taxon>Actinomycetes</taxon>
        <taxon>Kitasatosporales</taxon>
        <taxon>Streptomycetaceae</taxon>
        <taxon>Streptomyces</taxon>
        <taxon>Streptomyces violaceusniger group</taxon>
    </lineage>
</organism>
<accession>A0ABR6M3W2</accession>
<comment type="caution">
    <text evidence="2">The sequence shown here is derived from an EMBL/GenBank/DDBJ whole genome shotgun (WGS) entry which is preliminary data.</text>
</comment>
<feature type="region of interest" description="Disordered" evidence="1">
    <location>
        <begin position="1"/>
        <end position="40"/>
    </location>
</feature>
<name>A0ABR6M3W2_9ACTN</name>
<dbReference type="EMBL" id="JACHNG010000002">
    <property type="protein sequence ID" value="MBB4789307.1"/>
    <property type="molecule type" value="Genomic_DNA"/>
</dbReference>
<evidence type="ECO:0000313" key="3">
    <source>
        <dbReference type="Proteomes" id="UP000530530"/>
    </source>
</evidence>
<gene>
    <name evidence="2" type="ORF">BJY27_010354</name>
</gene>
<keyword evidence="3" id="KW-1185">Reference proteome</keyword>
<sequence>MSGARHGFDGGAVQLLIPSGPQGARTHLRATPGRTHRHRQ</sequence>
<proteinExistence type="predicted"/>
<dbReference type="Proteomes" id="UP000530530">
    <property type="component" value="Unassembled WGS sequence"/>
</dbReference>